<dbReference type="InterPro" id="IPR055733">
    <property type="entry name" value="DUF7309"/>
</dbReference>
<dbReference type="Pfam" id="PF22007">
    <property type="entry name" value="DUF6930"/>
    <property type="match status" value="1"/>
</dbReference>
<dbReference type="OrthoDB" id="9801392at2"/>
<dbReference type="Proteomes" id="UP000297975">
    <property type="component" value="Unassembled WGS sequence"/>
</dbReference>
<dbReference type="InterPro" id="IPR024047">
    <property type="entry name" value="MM3350-like_sf"/>
</dbReference>
<dbReference type="InterPro" id="IPR054216">
    <property type="entry name" value="DUF6930"/>
</dbReference>
<feature type="domain" description="DUF7309" evidence="3">
    <location>
        <begin position="193"/>
        <end position="362"/>
    </location>
</feature>
<feature type="domain" description="DUF6930" evidence="2">
    <location>
        <begin position="396"/>
        <end position="515"/>
    </location>
</feature>
<dbReference type="EMBL" id="SOPW01000005">
    <property type="protein sequence ID" value="TFB22896.1"/>
    <property type="molecule type" value="Genomic_DNA"/>
</dbReference>
<organism evidence="4 5">
    <name type="scientific">Filobacillus milosensis</name>
    <dbReference type="NCBI Taxonomy" id="94137"/>
    <lineage>
        <taxon>Bacteria</taxon>
        <taxon>Bacillati</taxon>
        <taxon>Bacillota</taxon>
        <taxon>Bacilli</taxon>
        <taxon>Bacillales</taxon>
        <taxon>Bacillaceae</taxon>
        <taxon>Filobacillus</taxon>
    </lineage>
</organism>
<dbReference type="AlphaFoldDB" id="A0A4Y8IQE9"/>
<name>A0A4Y8IQE9_9BACI</name>
<keyword evidence="5" id="KW-1185">Reference proteome</keyword>
<evidence type="ECO:0000259" key="2">
    <source>
        <dbReference type="Pfam" id="PF22007"/>
    </source>
</evidence>
<dbReference type="Pfam" id="PF23988">
    <property type="entry name" value="DUF7309"/>
    <property type="match status" value="1"/>
</dbReference>
<dbReference type="Pfam" id="PF07929">
    <property type="entry name" value="PRiA4_ORF3"/>
    <property type="match status" value="1"/>
</dbReference>
<feature type="domain" description="Plasmid pRiA4b Orf3-like" evidence="1">
    <location>
        <begin position="9"/>
        <end position="145"/>
    </location>
</feature>
<accession>A0A4Y8IQE9</accession>
<dbReference type="SUPFAM" id="SSF159941">
    <property type="entry name" value="MM3350-like"/>
    <property type="match status" value="1"/>
</dbReference>
<evidence type="ECO:0000313" key="5">
    <source>
        <dbReference type="Proteomes" id="UP000297975"/>
    </source>
</evidence>
<evidence type="ECO:0000259" key="3">
    <source>
        <dbReference type="Pfam" id="PF23988"/>
    </source>
</evidence>
<dbReference type="Gene3D" id="3.10.290.30">
    <property type="entry name" value="MM3350-like"/>
    <property type="match status" value="1"/>
</dbReference>
<evidence type="ECO:0000313" key="4">
    <source>
        <dbReference type="EMBL" id="TFB22896.1"/>
    </source>
</evidence>
<dbReference type="PANTHER" id="PTHR41878">
    <property type="entry name" value="LEXA REPRESSOR-RELATED"/>
    <property type="match status" value="1"/>
</dbReference>
<reference evidence="4 5" key="1">
    <citation type="submission" date="2019-03" db="EMBL/GenBank/DDBJ databases">
        <authorList>
            <person name="He R.-H."/>
        </authorList>
    </citation>
    <scope>NUCLEOTIDE SEQUENCE [LARGE SCALE GENOMIC DNA]</scope>
    <source>
        <strain evidence="5">SH 714</strain>
    </source>
</reference>
<dbReference type="InterPro" id="IPR012912">
    <property type="entry name" value="Plasmid_pRiA4b_Orf3-like"/>
</dbReference>
<comment type="caution">
    <text evidence="4">The sequence shown here is derived from an EMBL/GenBank/DDBJ whole genome shotgun (WGS) entry which is preliminary data.</text>
</comment>
<protein>
    <submittedName>
        <fullName evidence="4">Plasmid pRiA4b ORF-3 family protein</fullName>
    </submittedName>
</protein>
<gene>
    <name evidence="4" type="ORF">E3U55_06560</name>
</gene>
<evidence type="ECO:0000259" key="1">
    <source>
        <dbReference type="Pfam" id="PF07929"/>
    </source>
</evidence>
<proteinExistence type="predicted"/>
<dbReference type="PANTHER" id="PTHR41878:SF1">
    <property type="entry name" value="TNPR PROTEIN"/>
    <property type="match status" value="1"/>
</dbReference>
<sequence length="521" mass="60882">MITKDGSMIYQFKMTIKDSKPPVWRRILVDSQSTFAELHDIIQLAFDWENEHLHSFEFREEPVYGSNFYYIENTLEEFQLPFKKTLSPAEEILEDHFIEVKDKSNYSYDFGEDWELEIRLESVLNPDPDALYPQCIKARRDGPGEVHKIWWLKDQAEETEFDHKAIAREVDEALEPLKRPASNSGQEIPNEEWLRLFKLADDFNKLKPWKRLYDDQIIAVYIPELDDYAFCSILGRNGEEFGLVAYIGQVGLKNLYTLLNDQIDSIDEFARSQSAIQLSLSDREELEPEDYEIIKSLGLSYRGKKQWPLFRTYVPGYYPWTLSKESSYILSIALEEVIKVIKRINTMPFELPDSTNGEFFARTLNNSEEYNDAVLKIDWGELLNYEVPLVVKDLDIKGVQKQFQKANISLEFDSFQLNEPVQNKPEERPFYPRMFVAADSSNGMVIFHDMLEPGPFTEQIQYTFLKLVENINAIPNNVVLQQEAYRHLSPLLEQLNIQSNVKETLPNIDELKQGMLNNLPF</sequence>